<dbReference type="EMBL" id="LT629711">
    <property type="protein sequence ID" value="SDP07344.1"/>
    <property type="molecule type" value="Genomic_DNA"/>
</dbReference>
<dbReference type="Pfam" id="PF13840">
    <property type="entry name" value="ACT_7"/>
    <property type="match status" value="1"/>
</dbReference>
<feature type="domain" description="CASTOR ACT" evidence="1">
    <location>
        <begin position="63"/>
        <end position="117"/>
    </location>
</feature>
<sequence length="136" mass="14469">MSLPLHLMRHEVEVGFARLPAGEEPTWDWRTGPLASITYTESETSIVCAFGSVPAGTKVQGPLVAFEIAGPLDFSTVGVLSGLLEPLAKQGISILALSTYDTDWILIESRHADEAMATWKRDGNTAANARLSGGAS</sequence>
<organism evidence="2 3">
    <name type="scientific">Pedococcus dokdonensis</name>
    <dbReference type="NCBI Taxonomy" id="443156"/>
    <lineage>
        <taxon>Bacteria</taxon>
        <taxon>Bacillati</taxon>
        <taxon>Actinomycetota</taxon>
        <taxon>Actinomycetes</taxon>
        <taxon>Micrococcales</taxon>
        <taxon>Intrasporangiaceae</taxon>
        <taxon>Pedococcus</taxon>
    </lineage>
</organism>
<evidence type="ECO:0000259" key="1">
    <source>
        <dbReference type="Pfam" id="PF13840"/>
    </source>
</evidence>
<dbReference type="PANTHER" id="PTHR31131:SF6">
    <property type="entry name" value="CASTOR ACT DOMAIN-CONTAINING PROTEIN"/>
    <property type="match status" value="1"/>
</dbReference>
<dbReference type="RefSeq" id="WP_091783173.1">
    <property type="nucleotide sequence ID" value="NZ_LT629711.1"/>
</dbReference>
<dbReference type="AlphaFoldDB" id="A0A1H0PQT4"/>
<dbReference type="InterPro" id="IPR027795">
    <property type="entry name" value="CASTOR_ACT_dom"/>
</dbReference>
<gene>
    <name evidence="2" type="ORF">SAMN04489867_1346</name>
</gene>
<dbReference type="PANTHER" id="PTHR31131">
    <property type="entry name" value="CHROMOSOME 1, WHOLE GENOME SHOTGUN SEQUENCE"/>
    <property type="match status" value="1"/>
</dbReference>
<protein>
    <recommendedName>
        <fullName evidence="1">CASTOR ACT domain-containing protein</fullName>
    </recommendedName>
</protein>
<proteinExistence type="predicted"/>
<dbReference type="Proteomes" id="UP000199077">
    <property type="component" value="Chromosome I"/>
</dbReference>
<reference evidence="3" key="1">
    <citation type="submission" date="2016-10" db="EMBL/GenBank/DDBJ databases">
        <authorList>
            <person name="Varghese N."/>
            <person name="Submissions S."/>
        </authorList>
    </citation>
    <scope>NUCLEOTIDE SEQUENCE [LARGE SCALE GENOMIC DNA]</scope>
    <source>
        <strain evidence="3">DSM 22329</strain>
    </source>
</reference>
<dbReference type="InterPro" id="IPR045865">
    <property type="entry name" value="ACT-like_dom_sf"/>
</dbReference>
<dbReference type="InterPro" id="IPR051719">
    <property type="entry name" value="CASTOR_mTORC1"/>
</dbReference>
<accession>A0A1H0PQT4</accession>
<dbReference type="SUPFAM" id="SSF55021">
    <property type="entry name" value="ACT-like"/>
    <property type="match status" value="2"/>
</dbReference>
<dbReference type="OrthoDB" id="5615858at2"/>
<dbReference type="Gene3D" id="3.30.2130.10">
    <property type="entry name" value="VC0802-like"/>
    <property type="match status" value="1"/>
</dbReference>
<evidence type="ECO:0000313" key="2">
    <source>
        <dbReference type="EMBL" id="SDP07344.1"/>
    </source>
</evidence>
<dbReference type="STRING" id="443156.SAMN04489867_1346"/>
<keyword evidence="3" id="KW-1185">Reference proteome</keyword>
<name>A0A1H0PQT4_9MICO</name>
<evidence type="ECO:0000313" key="3">
    <source>
        <dbReference type="Proteomes" id="UP000199077"/>
    </source>
</evidence>
<dbReference type="CDD" id="cd04868">
    <property type="entry name" value="ACT_AK-like"/>
    <property type="match status" value="1"/>
</dbReference>